<dbReference type="EMBL" id="LR031586">
    <property type="protein sequence ID" value="VDD23371.1"/>
    <property type="molecule type" value="Genomic_DNA"/>
</dbReference>
<sequence>MVRCFALHDVQSQSQPSARQRREELINTRLVDEEVDDGSDTYSEFQRQSLQQLRPGAFDQENYDEWKKAEEIFLALSIPKGRFY</sequence>
<evidence type="ECO:0000313" key="2">
    <source>
        <dbReference type="EMBL" id="VDD23371.1"/>
    </source>
</evidence>
<reference evidence="2" key="1">
    <citation type="submission" date="2018-11" db="EMBL/GenBank/DDBJ databases">
        <authorList>
            <consortium name="Genoscope - CEA"/>
            <person name="William W."/>
        </authorList>
    </citation>
    <scope>NUCLEOTIDE SEQUENCE</scope>
</reference>
<name>A0A3P6DIT0_BRACM</name>
<proteinExistence type="predicted"/>
<protein>
    <submittedName>
        <fullName evidence="2">Uncharacterized protein</fullName>
    </submittedName>
</protein>
<gene>
    <name evidence="2" type="ORF">BRASC36T46072Z</name>
</gene>
<accession>A0A3P6DIT0</accession>
<evidence type="ECO:0000256" key="1">
    <source>
        <dbReference type="SAM" id="MobiDB-lite"/>
    </source>
</evidence>
<dbReference type="AlphaFoldDB" id="A0A3P6DIT0"/>
<organism evidence="2">
    <name type="scientific">Brassica campestris</name>
    <name type="common">Field mustard</name>
    <dbReference type="NCBI Taxonomy" id="3711"/>
    <lineage>
        <taxon>Eukaryota</taxon>
        <taxon>Viridiplantae</taxon>
        <taxon>Streptophyta</taxon>
        <taxon>Embryophyta</taxon>
        <taxon>Tracheophyta</taxon>
        <taxon>Spermatophyta</taxon>
        <taxon>Magnoliopsida</taxon>
        <taxon>eudicotyledons</taxon>
        <taxon>Gunneridae</taxon>
        <taxon>Pentapetalae</taxon>
        <taxon>rosids</taxon>
        <taxon>malvids</taxon>
        <taxon>Brassicales</taxon>
        <taxon>Brassicaceae</taxon>
        <taxon>Brassiceae</taxon>
        <taxon>Brassica</taxon>
    </lineage>
</organism>
<feature type="region of interest" description="Disordered" evidence="1">
    <location>
        <begin position="1"/>
        <end position="21"/>
    </location>
</feature>